<dbReference type="InterPro" id="IPR000182">
    <property type="entry name" value="GNAT_dom"/>
</dbReference>
<keyword evidence="3" id="KW-1185">Reference proteome</keyword>
<organism evidence="2 3">
    <name type="scientific">Paenibacillus dendritiformis C454</name>
    <dbReference type="NCBI Taxonomy" id="1131935"/>
    <lineage>
        <taxon>Bacteria</taxon>
        <taxon>Bacillati</taxon>
        <taxon>Bacillota</taxon>
        <taxon>Bacilli</taxon>
        <taxon>Bacillales</taxon>
        <taxon>Paenibacillaceae</taxon>
        <taxon>Paenibacillus</taxon>
    </lineage>
</organism>
<dbReference type="Proteomes" id="UP000003900">
    <property type="component" value="Unassembled WGS sequence"/>
</dbReference>
<dbReference type="RefSeq" id="WP_006676128.1">
    <property type="nucleotide sequence ID" value="NZ_AHKH01000015.1"/>
</dbReference>
<dbReference type="PROSITE" id="PS51186">
    <property type="entry name" value="GNAT"/>
    <property type="match status" value="1"/>
</dbReference>
<dbReference type="InterPro" id="IPR016181">
    <property type="entry name" value="Acyl_CoA_acyltransferase"/>
</dbReference>
<dbReference type="SUPFAM" id="SSF55729">
    <property type="entry name" value="Acyl-CoA N-acyltransferases (Nat)"/>
    <property type="match status" value="1"/>
</dbReference>
<name>H3SDI2_9BACL</name>
<comment type="caution">
    <text evidence="2">The sequence shown here is derived from an EMBL/GenBank/DDBJ whole genome shotgun (WGS) entry which is preliminary data.</text>
</comment>
<evidence type="ECO:0000259" key="1">
    <source>
        <dbReference type="PROSITE" id="PS51186"/>
    </source>
</evidence>
<evidence type="ECO:0000313" key="3">
    <source>
        <dbReference type="Proteomes" id="UP000003900"/>
    </source>
</evidence>
<protein>
    <recommendedName>
        <fullName evidence="1">N-acetyltransferase domain-containing protein</fullName>
    </recommendedName>
</protein>
<dbReference type="AlphaFoldDB" id="H3SDI2"/>
<evidence type="ECO:0000313" key="2">
    <source>
        <dbReference type="EMBL" id="EHQ62843.1"/>
    </source>
</evidence>
<dbReference type="STRING" id="1131935.PDENDC454_08085"/>
<dbReference type="EMBL" id="AHKH01000015">
    <property type="protein sequence ID" value="EHQ62843.1"/>
    <property type="molecule type" value="Genomic_DNA"/>
</dbReference>
<dbReference type="GO" id="GO:0016747">
    <property type="term" value="F:acyltransferase activity, transferring groups other than amino-acyl groups"/>
    <property type="evidence" value="ECO:0007669"/>
    <property type="project" value="InterPro"/>
</dbReference>
<dbReference type="Pfam" id="PF13508">
    <property type="entry name" value="Acetyltransf_7"/>
    <property type="match status" value="1"/>
</dbReference>
<sequence length="99" mass="11488">MLYLVHNEIIAILTAWEFPLFRFVEHIAADPAIRGTGVGRKLMTSYIEESVQPILLEVELSITELAQRRVSFYERLGFHIISNMCSLRFRTGSLVYRSR</sequence>
<reference evidence="2 3" key="1">
    <citation type="journal article" date="2012" name="J. Bacteriol.">
        <title>Genome Sequence of the Pattern-Forming Social Bacterium Paenibacillus dendritiformis C454 Chiral Morphotype.</title>
        <authorList>
            <person name="Sirota-Madi A."/>
            <person name="Olender T."/>
            <person name="Helman Y."/>
            <person name="Brainis I."/>
            <person name="Finkelshtein A."/>
            <person name="Roth D."/>
            <person name="Hagai E."/>
            <person name="Leshkowitz D."/>
            <person name="Brodsky L."/>
            <person name="Galatenko V."/>
            <person name="Nikolaev V."/>
            <person name="Gutnick D.L."/>
            <person name="Lancet D."/>
            <person name="Ben-Jacob E."/>
        </authorList>
    </citation>
    <scope>NUCLEOTIDE SEQUENCE [LARGE SCALE GENOMIC DNA]</scope>
    <source>
        <strain evidence="2 3">C454</strain>
    </source>
</reference>
<gene>
    <name evidence="2" type="ORF">PDENDC454_08085</name>
</gene>
<accession>H3SDI2</accession>
<feature type="domain" description="N-acetyltransferase" evidence="1">
    <location>
        <begin position="1"/>
        <end position="99"/>
    </location>
</feature>
<dbReference type="Gene3D" id="3.40.630.30">
    <property type="match status" value="1"/>
</dbReference>
<proteinExistence type="predicted"/>